<protein>
    <submittedName>
        <fullName evidence="1">Uncharacterized protein</fullName>
    </submittedName>
</protein>
<dbReference type="Proteomes" id="UP001399917">
    <property type="component" value="Unassembled WGS sequence"/>
</dbReference>
<name>A0ABP7KD53_9RHOB</name>
<gene>
    <name evidence="1" type="ORF">GCM10022404_24150</name>
</gene>
<comment type="caution">
    <text evidence="1">The sequence shown here is derived from an EMBL/GenBank/DDBJ whole genome shotgun (WGS) entry which is preliminary data.</text>
</comment>
<reference evidence="2" key="1">
    <citation type="journal article" date="2019" name="Int. J. Syst. Evol. Microbiol.">
        <title>The Global Catalogue of Microorganisms (GCM) 10K type strain sequencing project: providing services to taxonomists for standard genome sequencing and annotation.</title>
        <authorList>
            <consortium name="The Broad Institute Genomics Platform"/>
            <consortium name="The Broad Institute Genome Sequencing Center for Infectious Disease"/>
            <person name="Wu L."/>
            <person name="Ma J."/>
        </authorList>
    </citation>
    <scope>NUCLEOTIDE SEQUENCE [LARGE SCALE GENOMIC DNA]</scope>
    <source>
        <strain evidence="2">JCM 17190</strain>
    </source>
</reference>
<accession>A0ABP7KD53</accession>
<evidence type="ECO:0000313" key="1">
    <source>
        <dbReference type="EMBL" id="GAA3873483.1"/>
    </source>
</evidence>
<organism evidence="1 2">
    <name type="scientific">Celeribacter arenosi</name>
    <dbReference type="NCBI Taxonomy" id="792649"/>
    <lineage>
        <taxon>Bacteria</taxon>
        <taxon>Pseudomonadati</taxon>
        <taxon>Pseudomonadota</taxon>
        <taxon>Alphaproteobacteria</taxon>
        <taxon>Rhodobacterales</taxon>
        <taxon>Roseobacteraceae</taxon>
        <taxon>Celeribacter</taxon>
    </lineage>
</organism>
<evidence type="ECO:0000313" key="2">
    <source>
        <dbReference type="Proteomes" id="UP001399917"/>
    </source>
</evidence>
<proteinExistence type="predicted"/>
<dbReference type="EMBL" id="BAABDF010000007">
    <property type="protein sequence ID" value="GAA3873483.1"/>
    <property type="molecule type" value="Genomic_DNA"/>
</dbReference>
<keyword evidence="2" id="KW-1185">Reference proteome</keyword>
<dbReference type="RefSeq" id="WP_344847454.1">
    <property type="nucleotide sequence ID" value="NZ_BAABDF010000007.1"/>
</dbReference>
<sequence>MGFPRDYAKAMEKQFGYQVVWPPTAPLKLGDFGIVKRSKSPDGYAFDRMGNITDKFKIKFKTLSGAKAGVEKLESAGVSITKASGGGAKDGIEVEVSVGFEKKNSMVYHGSDMTILTIDDMLGVGKKLGALLKKGSWDKKWVVVTSVHETRGLTVLLSGAKKTTLGLGGTAELLPGNLAKASAKAQVTAQNASVATYLSTGICTPLLQARVVRKKGFRAFSTEEDPNALVSVQDTDVLALDDDDEFAPVTFNYCDIEAGADEVLSITD</sequence>